<dbReference type="PANTHER" id="PTHR21072">
    <property type="entry name" value="GPI TRANSAMIDASE COMPONENT PIG-S"/>
    <property type="match status" value="1"/>
</dbReference>
<dbReference type="PANTHER" id="PTHR21072:SF13">
    <property type="entry name" value="GPI TRANSAMIDASE COMPONENT PIG-S"/>
    <property type="match status" value="1"/>
</dbReference>
<comment type="similarity">
    <text evidence="3">Belongs to the PIGS family.</text>
</comment>
<accession>A0A0D8Y5F0</accession>
<feature type="transmembrane region" description="Helical" evidence="10">
    <location>
        <begin position="517"/>
        <end position="543"/>
    </location>
</feature>
<keyword evidence="12" id="KW-1185">Reference proteome</keyword>
<name>A0A0D8Y5F0_DICVI</name>
<evidence type="ECO:0008006" key="13">
    <source>
        <dbReference type="Google" id="ProtNLM"/>
    </source>
</evidence>
<keyword evidence="8 10" id="KW-0472">Membrane</keyword>
<keyword evidence="9" id="KW-0325">Glycoprotein</keyword>
<evidence type="ECO:0000256" key="5">
    <source>
        <dbReference type="ARBA" id="ARBA00022692"/>
    </source>
</evidence>
<keyword evidence="5 10" id="KW-0812">Transmembrane</keyword>
<dbReference type="AlphaFoldDB" id="A0A0D8Y5F0"/>
<keyword evidence="6" id="KW-0256">Endoplasmic reticulum</keyword>
<evidence type="ECO:0000256" key="8">
    <source>
        <dbReference type="ARBA" id="ARBA00023136"/>
    </source>
</evidence>
<evidence type="ECO:0000256" key="4">
    <source>
        <dbReference type="ARBA" id="ARBA00022502"/>
    </source>
</evidence>
<reference evidence="12" key="2">
    <citation type="journal article" date="2016" name="Sci. Rep.">
        <title>Dictyocaulus viviparus genome, variome and transcriptome elucidate lungworm biology and support future intervention.</title>
        <authorList>
            <person name="McNulty S.N."/>
            <person name="Strube C."/>
            <person name="Rosa B.A."/>
            <person name="Martin J.C."/>
            <person name="Tyagi R."/>
            <person name="Choi Y.J."/>
            <person name="Wang Q."/>
            <person name="Hallsworth Pepin K."/>
            <person name="Zhang X."/>
            <person name="Ozersky P."/>
            <person name="Wilson R.K."/>
            <person name="Sternberg P.W."/>
            <person name="Gasser R.B."/>
            <person name="Mitreva M."/>
        </authorList>
    </citation>
    <scope>NUCLEOTIDE SEQUENCE [LARGE SCALE GENOMIC DNA]</scope>
    <source>
        <strain evidence="12">HannoverDv2000</strain>
    </source>
</reference>
<comment type="pathway">
    <text evidence="2">Glycolipid biosynthesis; glycosylphosphatidylinositol-anchor biosynthesis.</text>
</comment>
<dbReference type="GO" id="GO:0006506">
    <property type="term" value="P:GPI anchor biosynthetic process"/>
    <property type="evidence" value="ECO:0007669"/>
    <property type="project" value="UniProtKB-UniPathway"/>
</dbReference>
<evidence type="ECO:0000256" key="1">
    <source>
        <dbReference type="ARBA" id="ARBA00004477"/>
    </source>
</evidence>
<reference evidence="11 12" key="1">
    <citation type="submission" date="2013-11" db="EMBL/GenBank/DDBJ databases">
        <title>Draft genome of the bovine lungworm Dictyocaulus viviparus.</title>
        <authorList>
            <person name="Mitreva M."/>
        </authorList>
    </citation>
    <scope>NUCLEOTIDE SEQUENCE [LARGE SCALE GENOMIC DNA]</scope>
    <source>
        <strain evidence="11 12">HannoverDv2000</strain>
    </source>
</reference>
<dbReference type="Pfam" id="PF10510">
    <property type="entry name" value="PIG-S"/>
    <property type="match status" value="1"/>
</dbReference>
<evidence type="ECO:0000256" key="9">
    <source>
        <dbReference type="ARBA" id="ARBA00023180"/>
    </source>
</evidence>
<evidence type="ECO:0000256" key="10">
    <source>
        <dbReference type="SAM" id="Phobius"/>
    </source>
</evidence>
<dbReference type="GO" id="GO:0016255">
    <property type="term" value="P:attachment of GPI anchor to protein"/>
    <property type="evidence" value="ECO:0007669"/>
    <property type="project" value="InterPro"/>
</dbReference>
<comment type="subcellular location">
    <subcellularLocation>
        <location evidence="1">Endoplasmic reticulum membrane</location>
        <topology evidence="1">Multi-pass membrane protein</topology>
    </subcellularLocation>
</comment>
<dbReference type="EMBL" id="KN716170">
    <property type="protein sequence ID" value="KJH52103.1"/>
    <property type="molecule type" value="Genomic_DNA"/>
</dbReference>
<dbReference type="InterPro" id="IPR019540">
    <property type="entry name" value="PtdIno-glycan_biosynth_class_S"/>
</dbReference>
<evidence type="ECO:0000313" key="12">
    <source>
        <dbReference type="Proteomes" id="UP000053766"/>
    </source>
</evidence>
<feature type="transmembrane region" description="Helical" evidence="10">
    <location>
        <begin position="54"/>
        <end position="72"/>
    </location>
</feature>
<evidence type="ECO:0000256" key="7">
    <source>
        <dbReference type="ARBA" id="ARBA00022989"/>
    </source>
</evidence>
<protein>
    <recommendedName>
        <fullName evidence="13">Phosphatidylinositol-glycan biosynthesis class S protein</fullName>
    </recommendedName>
</protein>
<keyword evidence="4" id="KW-0337">GPI-anchor biosynthesis</keyword>
<dbReference type="GO" id="GO:0042765">
    <property type="term" value="C:GPI-anchor transamidase complex"/>
    <property type="evidence" value="ECO:0007669"/>
    <property type="project" value="InterPro"/>
</dbReference>
<dbReference type="OrthoDB" id="28748at2759"/>
<dbReference type="Proteomes" id="UP000053766">
    <property type="component" value="Unassembled WGS sequence"/>
</dbReference>
<proteinExistence type="inferred from homology"/>
<keyword evidence="7 10" id="KW-1133">Transmembrane helix</keyword>
<gene>
    <name evidence="11" type="ORF">DICVIV_01682</name>
</gene>
<evidence type="ECO:0000256" key="6">
    <source>
        <dbReference type="ARBA" id="ARBA00022824"/>
    </source>
</evidence>
<evidence type="ECO:0000313" key="11">
    <source>
        <dbReference type="EMBL" id="KJH52103.1"/>
    </source>
</evidence>
<evidence type="ECO:0000256" key="3">
    <source>
        <dbReference type="ARBA" id="ARBA00005316"/>
    </source>
</evidence>
<dbReference type="STRING" id="29172.A0A0D8Y5F0"/>
<evidence type="ECO:0000256" key="2">
    <source>
        <dbReference type="ARBA" id="ARBA00004687"/>
    </source>
</evidence>
<sequence length="546" mass="61952">MSGIVYKMKNLISIGQTKNGESEEIPPKNMTEVIQRLPEAFHKYMDEELPYRHASALAFILIVLGMGAPLWYHTTKTYRAPFVFFPKDQALPLRVQIHLAVTDENLEAQLDTTSYNLSLMLLEGDVKAPLNIKWEILYKGVRDLHFLENERMKPSDTLAVYIAIVPIEQWPHFSAIPVFLGRGHWTFLQYSPELDKLTGRLRSLVWEVMVDVPHINEIVKRDLREKLEPWQIAALSPSHQKRLVWDSVPLSMNYIVQIIHVHDNAYPNLTYSKEIMTVVEVFKRRLENITRIQLSAEHLWDFEISNFFDIDVQGRSTVSQQAAERLLKEIDSQLQSVESSYPVLKIVIIEAEVPVIMLDAFGEDSRGIAVASWGAIIPRIYIGETTRKTETAARVLAALRILLGVDSELPLSWKRDPVPLADWEIERMRIRAVVDNAMRAISAINALKALTEKISNVVINDDVAARANQAVHLVQTGLENPASPHLNLIAAGRFLADEALSHPSLLSLLYFPKDQTLAVYLPIMLPTLIPLFGSIVALCKWILGWS</sequence>
<organism evidence="11 12">
    <name type="scientific">Dictyocaulus viviparus</name>
    <name type="common">Bovine lungworm</name>
    <dbReference type="NCBI Taxonomy" id="29172"/>
    <lineage>
        <taxon>Eukaryota</taxon>
        <taxon>Metazoa</taxon>
        <taxon>Ecdysozoa</taxon>
        <taxon>Nematoda</taxon>
        <taxon>Chromadorea</taxon>
        <taxon>Rhabditida</taxon>
        <taxon>Rhabditina</taxon>
        <taxon>Rhabditomorpha</taxon>
        <taxon>Strongyloidea</taxon>
        <taxon>Metastrongylidae</taxon>
        <taxon>Dictyocaulus</taxon>
    </lineage>
</organism>
<dbReference type="UniPathway" id="UPA00196"/>